<dbReference type="InterPro" id="IPR001820">
    <property type="entry name" value="TIMP"/>
</dbReference>
<dbReference type="GO" id="GO:0051045">
    <property type="term" value="P:negative regulation of membrane protein ectodomain proteolysis"/>
    <property type="evidence" value="ECO:0007669"/>
    <property type="project" value="TreeGrafter"/>
</dbReference>
<dbReference type="Gene3D" id="2.40.50.120">
    <property type="match status" value="1"/>
</dbReference>
<evidence type="ECO:0000256" key="1">
    <source>
        <dbReference type="ARBA" id="ARBA00004613"/>
    </source>
</evidence>
<evidence type="ECO:0000313" key="5">
    <source>
        <dbReference type="Proteomes" id="UP000887540"/>
    </source>
</evidence>
<accession>A0A914DGE1</accession>
<evidence type="ECO:0000313" key="6">
    <source>
        <dbReference type="WBParaSite" id="ACRNAN_scaffold253.g6647.t1"/>
    </source>
</evidence>
<evidence type="ECO:0000256" key="3">
    <source>
        <dbReference type="ARBA" id="ARBA00023157"/>
    </source>
</evidence>
<keyword evidence="2" id="KW-0964">Secreted</keyword>
<dbReference type="SUPFAM" id="SSF50242">
    <property type="entry name" value="TIMP-like"/>
    <property type="match status" value="1"/>
</dbReference>
<dbReference type="PANTHER" id="PTHR11844">
    <property type="entry name" value="METALLOPROTEASE INHIBITOR"/>
    <property type="match status" value="1"/>
</dbReference>
<dbReference type="Pfam" id="PF00965">
    <property type="entry name" value="TIMP"/>
    <property type="match status" value="1"/>
</dbReference>
<dbReference type="GO" id="GO:0002020">
    <property type="term" value="F:protease binding"/>
    <property type="evidence" value="ECO:0007669"/>
    <property type="project" value="TreeGrafter"/>
</dbReference>
<proteinExistence type="predicted"/>
<feature type="domain" description="NTR" evidence="4">
    <location>
        <begin position="1"/>
        <end position="125"/>
    </location>
</feature>
<reference evidence="6" key="1">
    <citation type="submission" date="2022-11" db="UniProtKB">
        <authorList>
            <consortium name="WormBaseParasite"/>
        </authorList>
    </citation>
    <scope>IDENTIFICATION</scope>
</reference>
<dbReference type="AlphaFoldDB" id="A0A914DGE1"/>
<dbReference type="InterPro" id="IPR008993">
    <property type="entry name" value="TIMP-like_OB-fold"/>
</dbReference>
<keyword evidence="3" id="KW-1015">Disulfide bond</keyword>
<protein>
    <submittedName>
        <fullName evidence="6">NTR domain-containing protein</fullName>
    </submittedName>
</protein>
<evidence type="ECO:0000259" key="4">
    <source>
        <dbReference type="PROSITE" id="PS50189"/>
    </source>
</evidence>
<dbReference type="InterPro" id="IPR001134">
    <property type="entry name" value="Netrin_domain"/>
</dbReference>
<dbReference type="PROSITE" id="PS50189">
    <property type="entry name" value="NTR"/>
    <property type="match status" value="1"/>
</dbReference>
<dbReference type="GO" id="GO:0005615">
    <property type="term" value="C:extracellular space"/>
    <property type="evidence" value="ECO:0007669"/>
    <property type="project" value="TreeGrafter"/>
</dbReference>
<dbReference type="GO" id="GO:0031012">
    <property type="term" value="C:extracellular matrix"/>
    <property type="evidence" value="ECO:0007669"/>
    <property type="project" value="TreeGrafter"/>
</dbReference>
<dbReference type="Proteomes" id="UP000887540">
    <property type="component" value="Unplaced"/>
</dbReference>
<keyword evidence="5" id="KW-1185">Reference proteome</keyword>
<comment type="subcellular location">
    <subcellularLocation>
        <location evidence="1">Secreted</location>
    </subcellularLocation>
</comment>
<dbReference type="PANTHER" id="PTHR11844:SF25">
    <property type="entry name" value="NTR DOMAIN-CONTAINING PROTEIN"/>
    <property type="match status" value="1"/>
</dbReference>
<name>A0A914DGE1_9BILA</name>
<organism evidence="5 6">
    <name type="scientific">Acrobeloides nanus</name>
    <dbReference type="NCBI Taxonomy" id="290746"/>
    <lineage>
        <taxon>Eukaryota</taxon>
        <taxon>Metazoa</taxon>
        <taxon>Ecdysozoa</taxon>
        <taxon>Nematoda</taxon>
        <taxon>Chromadorea</taxon>
        <taxon>Rhabditida</taxon>
        <taxon>Tylenchina</taxon>
        <taxon>Cephalobomorpha</taxon>
        <taxon>Cephaloboidea</taxon>
        <taxon>Cephalobidae</taxon>
        <taxon>Acrobeloides</taxon>
    </lineage>
</organism>
<evidence type="ECO:0000256" key="2">
    <source>
        <dbReference type="ARBA" id="ARBA00022525"/>
    </source>
</evidence>
<dbReference type="GO" id="GO:0008191">
    <property type="term" value="F:metalloendopeptidase inhibitor activity"/>
    <property type="evidence" value="ECO:0007669"/>
    <property type="project" value="InterPro"/>
</dbReference>
<dbReference type="WBParaSite" id="ACRNAN_scaffold253.g6647.t1">
    <property type="protein sequence ID" value="ACRNAN_scaffold253.g6647.t1"/>
    <property type="gene ID" value="ACRNAN_scaffold253.g6647"/>
</dbReference>
<sequence length="130" mass="14689">MADWVSVAKIVHKSKGEMTSYLSIGPIRLPQIKYTVEHQQIFKGNKTLPNEIFTGPDNAACGVTWLRENHTYLLVGNVDQHDKILTINYCFGLPLRDGAYGAITEWENIPESLATKLHNEDFGICTNKKR</sequence>